<comment type="similarity">
    <text evidence="3">Belongs to the aldo/keto reductase family. Aldo/keto reductase 2 subfamily.</text>
</comment>
<proteinExistence type="inferred from homology"/>
<keyword evidence="6" id="KW-1185">Reference proteome</keyword>
<reference evidence="5 6" key="1">
    <citation type="submission" date="2015-01" db="EMBL/GenBank/DDBJ databases">
        <title>The Genome Sequence of Capronia semiimmersa CBS27337.</title>
        <authorList>
            <consortium name="The Broad Institute Genomics Platform"/>
            <person name="Cuomo C."/>
            <person name="de Hoog S."/>
            <person name="Gorbushina A."/>
            <person name="Stielow B."/>
            <person name="Teixiera M."/>
            <person name="Abouelleil A."/>
            <person name="Chapman S.B."/>
            <person name="Priest M."/>
            <person name="Young S.K."/>
            <person name="Wortman J."/>
            <person name="Nusbaum C."/>
            <person name="Birren B."/>
        </authorList>
    </citation>
    <scope>NUCLEOTIDE SEQUENCE [LARGE SCALE GENOMIC DNA]</scope>
    <source>
        <strain evidence="5 6">CBS 27337</strain>
    </source>
</reference>
<dbReference type="CDD" id="cd19079">
    <property type="entry name" value="AKR_EcYajO-like"/>
    <property type="match status" value="1"/>
</dbReference>
<dbReference type="Proteomes" id="UP000054266">
    <property type="component" value="Unassembled WGS sequence"/>
</dbReference>
<evidence type="ECO:0000259" key="4">
    <source>
        <dbReference type="Pfam" id="PF00248"/>
    </source>
</evidence>
<keyword evidence="2" id="KW-0560">Oxidoreductase</keyword>
<dbReference type="Gene3D" id="3.20.20.100">
    <property type="entry name" value="NADP-dependent oxidoreductase domain"/>
    <property type="match status" value="1"/>
</dbReference>
<dbReference type="EMBL" id="KN846956">
    <property type="protein sequence ID" value="KIW72276.1"/>
    <property type="molecule type" value="Genomic_DNA"/>
</dbReference>
<evidence type="ECO:0000313" key="6">
    <source>
        <dbReference type="Proteomes" id="UP000054266"/>
    </source>
</evidence>
<evidence type="ECO:0000256" key="3">
    <source>
        <dbReference type="ARBA" id="ARBA00038157"/>
    </source>
</evidence>
<dbReference type="InterPro" id="IPR036812">
    <property type="entry name" value="NAD(P)_OxRdtase_dom_sf"/>
</dbReference>
<name>A0A0D2D3X2_9EURO</name>
<protein>
    <recommendedName>
        <fullName evidence="4">NADP-dependent oxidoreductase domain-containing protein</fullName>
    </recommendedName>
</protein>
<dbReference type="InterPro" id="IPR050523">
    <property type="entry name" value="AKR_Detox_Biosynth"/>
</dbReference>
<gene>
    <name evidence="5" type="ORF">PV04_00482</name>
</gene>
<evidence type="ECO:0000313" key="5">
    <source>
        <dbReference type="EMBL" id="KIW72276.1"/>
    </source>
</evidence>
<dbReference type="HOGENOM" id="CLU_023205_2_0_1"/>
<evidence type="ECO:0000256" key="1">
    <source>
        <dbReference type="ARBA" id="ARBA00022857"/>
    </source>
</evidence>
<keyword evidence="1" id="KW-0521">NADP</keyword>
<dbReference type="PANTHER" id="PTHR43364:SF9">
    <property type="entry name" value="OXIDOREDUCTASE"/>
    <property type="match status" value="1"/>
</dbReference>
<dbReference type="AlphaFoldDB" id="A0A0D2D3X2"/>
<dbReference type="PANTHER" id="PTHR43364">
    <property type="entry name" value="NADH-SPECIFIC METHYLGLYOXAL REDUCTASE-RELATED"/>
    <property type="match status" value="1"/>
</dbReference>
<dbReference type="SUPFAM" id="SSF51430">
    <property type="entry name" value="NAD(P)-linked oxidoreductase"/>
    <property type="match status" value="1"/>
</dbReference>
<organism evidence="5 6">
    <name type="scientific">Phialophora macrospora</name>
    <dbReference type="NCBI Taxonomy" id="1851006"/>
    <lineage>
        <taxon>Eukaryota</taxon>
        <taxon>Fungi</taxon>
        <taxon>Dikarya</taxon>
        <taxon>Ascomycota</taxon>
        <taxon>Pezizomycotina</taxon>
        <taxon>Eurotiomycetes</taxon>
        <taxon>Chaetothyriomycetidae</taxon>
        <taxon>Chaetothyriales</taxon>
        <taxon>Herpotrichiellaceae</taxon>
        <taxon>Phialophora</taxon>
    </lineage>
</organism>
<dbReference type="GO" id="GO:0016491">
    <property type="term" value="F:oxidoreductase activity"/>
    <property type="evidence" value="ECO:0007669"/>
    <property type="project" value="UniProtKB-KW"/>
</dbReference>
<dbReference type="InterPro" id="IPR023210">
    <property type="entry name" value="NADP_OxRdtase_dom"/>
</dbReference>
<dbReference type="FunFam" id="3.20.20.100:FF:000004">
    <property type="entry name" value="Oxidoreductase, aldo/keto reductase"/>
    <property type="match status" value="1"/>
</dbReference>
<dbReference type="Pfam" id="PF00248">
    <property type="entry name" value="Aldo_ket_red"/>
    <property type="match status" value="1"/>
</dbReference>
<sequence>MASPTLPPGVVKSLENSKAEYRRLGNSGLYVSVPIVGCMSIGSPEWADWVIGGDEALALLKAAYDRGINTWDTANIYSNGDSERVIGRAIKEFNIPRDKLVLMTKAWGVTLEEQAMAYPIMDKLRTSKDYVNQFGLSRKALVTAVDGALERLGTTYIDLFWIHRFDPYTPIEETMETLHHLVVAGKIRYIGASSMWTYQFAMMQFCAEKHGWTKFIAMQNHYSLLYREEEREMNKYCAWTGVGICPWGPLAQGQLARPLKVRGTTKRSAGGGGDPSNTRDEALEIIRRVEQLAERKNWTMSQVTLAWTLKRATSPIIGFSTVQRIDDALSARGKTLTSEEEAFLEEPYTPLNVEGHF</sequence>
<evidence type="ECO:0000256" key="2">
    <source>
        <dbReference type="ARBA" id="ARBA00023002"/>
    </source>
</evidence>
<dbReference type="GO" id="GO:0005829">
    <property type="term" value="C:cytosol"/>
    <property type="evidence" value="ECO:0007669"/>
    <property type="project" value="UniProtKB-ARBA"/>
</dbReference>
<accession>A0A0D2D3X2</accession>
<dbReference type="STRING" id="5601.A0A0D2D3X2"/>
<feature type="domain" description="NADP-dependent oxidoreductase" evidence="4">
    <location>
        <begin position="36"/>
        <end position="342"/>
    </location>
</feature>